<keyword evidence="2" id="KW-1185">Reference proteome</keyword>
<dbReference type="PANTHER" id="PTHR34351:SF2">
    <property type="entry name" value="DUF58 DOMAIN-CONTAINING PROTEIN"/>
    <property type="match status" value="1"/>
</dbReference>
<gene>
    <name evidence="1" type="ORF">H8708_07420</name>
</gene>
<reference evidence="1 2" key="1">
    <citation type="submission" date="2020-08" db="EMBL/GenBank/DDBJ databases">
        <title>Genome public.</title>
        <authorList>
            <person name="Liu C."/>
            <person name="Sun Q."/>
        </authorList>
    </citation>
    <scope>NUCLEOTIDE SEQUENCE [LARGE SCALE GENOMIC DNA]</scope>
    <source>
        <strain evidence="1 2">BX10</strain>
    </source>
</reference>
<organism evidence="1 2">
    <name type="scientific">Enterocloster hominis</name>
    <name type="common">ex Liu et al. 2021</name>
    <dbReference type="NCBI Taxonomy" id="2763663"/>
    <lineage>
        <taxon>Bacteria</taxon>
        <taxon>Bacillati</taxon>
        <taxon>Bacillota</taxon>
        <taxon>Clostridia</taxon>
        <taxon>Lachnospirales</taxon>
        <taxon>Lachnospiraceae</taxon>
        <taxon>Enterocloster</taxon>
    </lineage>
</organism>
<name>A0ABR7NSF9_9FIRM</name>
<comment type="caution">
    <text evidence="1">The sequence shown here is derived from an EMBL/GenBank/DDBJ whole genome shotgun (WGS) entry which is preliminary data.</text>
</comment>
<dbReference type="EMBL" id="JACRTJ010000016">
    <property type="protein sequence ID" value="MBC8599059.1"/>
    <property type="molecule type" value="Genomic_DNA"/>
</dbReference>
<proteinExistence type="predicted"/>
<accession>A0ABR7NSF9</accession>
<protein>
    <submittedName>
        <fullName evidence="1">DUF58 domain-containing protein</fullName>
    </submittedName>
</protein>
<sequence length="352" mass="39814">MIVFLGVLGLLVWLAEKYSMDHVLDGLDFATALDKTVVEPGEDFSWTMTINNRKRLMVPYLQMREQIPTGLVFSENGENVAAKSSGDHLSVLYLKGRQKTELERRVLLKKRGRYFFRGVSAEAGDFLGLQTALETYPELKEIVVKPAPSGWEELPRLLGGYAGEYVVKRSLFEDPVLIRGFREYTGREPLRSISWVQSARQSRFLVKEQENMTDLSCTILLDVECRDEEREAELLEQCFSMVRSICEELEKRRIAYDFQTNGVIAGAMGNWNRIGEGLGPGHLETVLEGLGRMTYDCRMGSGEFLSGIRKGLRSGKSLIYVAPDRNQDAAPYLSSLEERSGRRLLALYGEDV</sequence>
<dbReference type="Proteomes" id="UP000647491">
    <property type="component" value="Unassembled WGS sequence"/>
</dbReference>
<dbReference type="PANTHER" id="PTHR34351">
    <property type="entry name" value="SLR1927 PROTEIN-RELATED"/>
    <property type="match status" value="1"/>
</dbReference>
<dbReference type="RefSeq" id="WP_262427457.1">
    <property type="nucleotide sequence ID" value="NZ_JACRTJ010000016.1"/>
</dbReference>
<evidence type="ECO:0000313" key="2">
    <source>
        <dbReference type="Proteomes" id="UP000647491"/>
    </source>
</evidence>
<evidence type="ECO:0000313" key="1">
    <source>
        <dbReference type="EMBL" id="MBC8599059.1"/>
    </source>
</evidence>